<dbReference type="SMART" id="SM00304">
    <property type="entry name" value="HAMP"/>
    <property type="match status" value="1"/>
</dbReference>
<dbReference type="CDD" id="cd00075">
    <property type="entry name" value="HATPase"/>
    <property type="match status" value="1"/>
</dbReference>
<protein>
    <recommendedName>
        <fullName evidence="3">histidine kinase</fullName>
        <ecNumber evidence="3">2.7.13.3</ecNumber>
    </recommendedName>
</protein>
<evidence type="ECO:0000256" key="3">
    <source>
        <dbReference type="ARBA" id="ARBA00012438"/>
    </source>
</evidence>
<feature type="compositionally biased region" description="Gly residues" evidence="10">
    <location>
        <begin position="158"/>
        <end position="168"/>
    </location>
</feature>
<dbReference type="SMART" id="SM00388">
    <property type="entry name" value="HisKA"/>
    <property type="match status" value="1"/>
</dbReference>
<dbReference type="InterPro" id="IPR003661">
    <property type="entry name" value="HisK_dim/P_dom"/>
</dbReference>
<dbReference type="Proteomes" id="UP000247811">
    <property type="component" value="Unassembled WGS sequence"/>
</dbReference>
<dbReference type="InterPro" id="IPR003660">
    <property type="entry name" value="HAMP_dom"/>
</dbReference>
<dbReference type="OrthoDB" id="9804645at2"/>
<evidence type="ECO:0000313" key="14">
    <source>
        <dbReference type="EMBL" id="PXW96524.1"/>
    </source>
</evidence>
<dbReference type="GO" id="GO:0005886">
    <property type="term" value="C:plasma membrane"/>
    <property type="evidence" value="ECO:0007669"/>
    <property type="project" value="UniProtKB-SubCell"/>
</dbReference>
<comment type="catalytic activity">
    <reaction evidence="1">
        <text>ATP + protein L-histidine = ADP + protein N-phospho-L-histidine.</text>
        <dbReference type="EC" id="2.7.13.3"/>
    </reaction>
</comment>
<organism evidence="14 15">
    <name type="scientific">Sphaerotilus hippei</name>
    <dbReference type="NCBI Taxonomy" id="744406"/>
    <lineage>
        <taxon>Bacteria</taxon>
        <taxon>Pseudomonadati</taxon>
        <taxon>Pseudomonadota</taxon>
        <taxon>Betaproteobacteria</taxon>
        <taxon>Burkholderiales</taxon>
        <taxon>Sphaerotilaceae</taxon>
        <taxon>Sphaerotilus</taxon>
    </lineage>
</organism>
<dbReference type="InterPro" id="IPR005467">
    <property type="entry name" value="His_kinase_dom"/>
</dbReference>
<feature type="domain" description="Histidine kinase" evidence="12">
    <location>
        <begin position="269"/>
        <end position="474"/>
    </location>
</feature>
<dbReference type="EMBL" id="QJJS01000006">
    <property type="protein sequence ID" value="PXW96524.1"/>
    <property type="molecule type" value="Genomic_DNA"/>
</dbReference>
<keyword evidence="5" id="KW-0597">Phosphoprotein</keyword>
<comment type="caution">
    <text evidence="14">The sequence shown here is derived from an EMBL/GenBank/DDBJ whole genome shotgun (WGS) entry which is preliminary data.</text>
</comment>
<dbReference type="PROSITE" id="PS50109">
    <property type="entry name" value="HIS_KIN"/>
    <property type="match status" value="1"/>
</dbReference>
<dbReference type="InterPro" id="IPR003594">
    <property type="entry name" value="HATPase_dom"/>
</dbReference>
<dbReference type="CDD" id="cd00082">
    <property type="entry name" value="HisKA"/>
    <property type="match status" value="1"/>
</dbReference>
<dbReference type="SMART" id="SM00387">
    <property type="entry name" value="HATPase_c"/>
    <property type="match status" value="1"/>
</dbReference>
<dbReference type="InterPro" id="IPR050980">
    <property type="entry name" value="2C_sensor_his_kinase"/>
</dbReference>
<evidence type="ECO:0000256" key="1">
    <source>
        <dbReference type="ARBA" id="ARBA00000085"/>
    </source>
</evidence>
<name>A0A318H0Y4_9BURK</name>
<dbReference type="SUPFAM" id="SSF158472">
    <property type="entry name" value="HAMP domain-like"/>
    <property type="match status" value="1"/>
</dbReference>
<evidence type="ECO:0000256" key="10">
    <source>
        <dbReference type="SAM" id="MobiDB-lite"/>
    </source>
</evidence>
<feature type="domain" description="HAMP" evidence="13">
    <location>
        <begin position="209"/>
        <end position="261"/>
    </location>
</feature>
<keyword evidence="15" id="KW-1185">Reference proteome</keyword>
<dbReference type="Pfam" id="PF00672">
    <property type="entry name" value="HAMP"/>
    <property type="match status" value="1"/>
</dbReference>
<proteinExistence type="predicted"/>
<dbReference type="CDD" id="cd06225">
    <property type="entry name" value="HAMP"/>
    <property type="match status" value="1"/>
</dbReference>
<evidence type="ECO:0000259" key="12">
    <source>
        <dbReference type="PROSITE" id="PS50109"/>
    </source>
</evidence>
<dbReference type="SUPFAM" id="SSF47384">
    <property type="entry name" value="Homodimeric domain of signal transducing histidine kinase"/>
    <property type="match status" value="1"/>
</dbReference>
<dbReference type="GO" id="GO:0000155">
    <property type="term" value="F:phosphorelay sensor kinase activity"/>
    <property type="evidence" value="ECO:0007669"/>
    <property type="project" value="InterPro"/>
</dbReference>
<keyword evidence="11" id="KW-0812">Transmembrane</keyword>
<dbReference type="PRINTS" id="PR00344">
    <property type="entry name" value="BCTRLSENSOR"/>
</dbReference>
<keyword evidence="11" id="KW-0472">Membrane</keyword>
<evidence type="ECO:0000256" key="2">
    <source>
        <dbReference type="ARBA" id="ARBA00004651"/>
    </source>
</evidence>
<dbReference type="Gene3D" id="6.10.340.10">
    <property type="match status" value="1"/>
</dbReference>
<feature type="transmembrane region" description="Helical" evidence="11">
    <location>
        <begin position="12"/>
        <end position="32"/>
    </location>
</feature>
<dbReference type="GO" id="GO:0005524">
    <property type="term" value="F:ATP binding"/>
    <property type="evidence" value="ECO:0007669"/>
    <property type="project" value="UniProtKB-KW"/>
</dbReference>
<reference evidence="14 15" key="1">
    <citation type="submission" date="2018-05" db="EMBL/GenBank/DDBJ databases">
        <title>Genomic Encyclopedia of Type Strains, Phase IV (KMG-IV): sequencing the most valuable type-strain genomes for metagenomic binning, comparative biology and taxonomic classification.</title>
        <authorList>
            <person name="Goeker M."/>
        </authorList>
    </citation>
    <scope>NUCLEOTIDE SEQUENCE [LARGE SCALE GENOMIC DNA]</scope>
    <source>
        <strain evidence="14 15">DSM 566</strain>
    </source>
</reference>
<evidence type="ECO:0000313" key="15">
    <source>
        <dbReference type="Proteomes" id="UP000247811"/>
    </source>
</evidence>
<dbReference type="EC" id="2.7.13.3" evidence="3"/>
<comment type="subcellular location">
    <subcellularLocation>
        <location evidence="2">Cell membrane</location>
        <topology evidence="2">Multi-pass membrane protein</topology>
    </subcellularLocation>
</comment>
<evidence type="ECO:0000256" key="6">
    <source>
        <dbReference type="ARBA" id="ARBA00022679"/>
    </source>
</evidence>
<evidence type="ECO:0000256" key="7">
    <source>
        <dbReference type="ARBA" id="ARBA00022741"/>
    </source>
</evidence>
<dbReference type="PROSITE" id="PS50885">
    <property type="entry name" value="HAMP"/>
    <property type="match status" value="1"/>
</dbReference>
<evidence type="ECO:0000259" key="13">
    <source>
        <dbReference type="PROSITE" id="PS50885"/>
    </source>
</evidence>
<dbReference type="AlphaFoldDB" id="A0A318H0Y4"/>
<dbReference type="InterPro" id="IPR036097">
    <property type="entry name" value="HisK_dim/P_sf"/>
</dbReference>
<dbReference type="RefSeq" id="WP_110400358.1">
    <property type="nucleotide sequence ID" value="NZ_QJJS01000006.1"/>
</dbReference>
<keyword evidence="8 14" id="KW-0418">Kinase</keyword>
<evidence type="ECO:0000256" key="5">
    <source>
        <dbReference type="ARBA" id="ARBA00022553"/>
    </source>
</evidence>
<keyword evidence="4" id="KW-1003">Cell membrane</keyword>
<dbReference type="Gene3D" id="1.10.287.130">
    <property type="match status" value="1"/>
</dbReference>
<keyword evidence="9" id="KW-0067">ATP-binding</keyword>
<dbReference type="Gene3D" id="3.30.565.10">
    <property type="entry name" value="Histidine kinase-like ATPase, C-terminal domain"/>
    <property type="match status" value="1"/>
</dbReference>
<evidence type="ECO:0000256" key="9">
    <source>
        <dbReference type="ARBA" id="ARBA00022840"/>
    </source>
</evidence>
<dbReference type="InterPro" id="IPR004358">
    <property type="entry name" value="Sig_transdc_His_kin-like_C"/>
</dbReference>
<accession>A0A318H0Y4</accession>
<feature type="transmembrane region" description="Helical" evidence="11">
    <location>
        <begin position="189"/>
        <end position="208"/>
    </location>
</feature>
<keyword evidence="11" id="KW-1133">Transmembrane helix</keyword>
<keyword evidence="7" id="KW-0547">Nucleotide-binding</keyword>
<evidence type="ECO:0000256" key="8">
    <source>
        <dbReference type="ARBA" id="ARBA00022777"/>
    </source>
</evidence>
<feature type="region of interest" description="Disordered" evidence="10">
    <location>
        <begin position="138"/>
        <end position="171"/>
    </location>
</feature>
<dbReference type="InterPro" id="IPR036890">
    <property type="entry name" value="HATPase_C_sf"/>
</dbReference>
<evidence type="ECO:0000256" key="11">
    <source>
        <dbReference type="SAM" id="Phobius"/>
    </source>
</evidence>
<dbReference type="PANTHER" id="PTHR44936">
    <property type="entry name" value="SENSOR PROTEIN CREC"/>
    <property type="match status" value="1"/>
</dbReference>
<gene>
    <name evidence="14" type="ORF">C7444_10642</name>
</gene>
<evidence type="ECO:0000256" key="4">
    <source>
        <dbReference type="ARBA" id="ARBA00022475"/>
    </source>
</evidence>
<dbReference type="SUPFAM" id="SSF55874">
    <property type="entry name" value="ATPase domain of HSP90 chaperone/DNA topoisomerase II/histidine kinase"/>
    <property type="match status" value="1"/>
</dbReference>
<keyword evidence="6" id="KW-0808">Transferase</keyword>
<dbReference type="PANTHER" id="PTHR44936:SF10">
    <property type="entry name" value="SENSOR PROTEIN RSTB"/>
    <property type="match status" value="1"/>
</dbReference>
<dbReference type="Pfam" id="PF02518">
    <property type="entry name" value="HATPase_c"/>
    <property type="match status" value="1"/>
</dbReference>
<sequence length="482" mass="51924">MLAVAVRNLYLNIYLTVVAVLLVFALVVGLVVRHYAIAERGRIETALDGRATAWAELIEKALPPVDGPVEAQRTALLSWSQRLGLPLALEATGGERLATSPMFAEAQREADGVADIATRIVLKDGRVLWIGKPSFRLRRPMSEPGPGPGRGEPDGRGPGRGPGDGFGRLPGPLPGLGPRWWPRGPWVDMAALLVALFLAVAAGSYPVVRRLTRRLERLQQGVETFGAGQLGHRVAVDGQDEVAALAESFNRAAQRVEDLVTSNRSMLANASHELRSPLARLKMAVEMLEITPAERRADLRDEIDRDIRELDALVEEVLLASRLDASTALAEVPVELAGLLAEEAARVGAEVDLEAAAAQVQVLGDERLLRRAVRNLLENAHRYGGDEVQAQLRLTAPGQVEIAVCDRGPGVQESLRERIFEPFYRLPGHAERAGGVGLGLSLVRQIVTRHGGRVSCEAREGGGSRFVIRLPLQAASVPSAAP</sequence>
<dbReference type="Pfam" id="PF00512">
    <property type="entry name" value="HisKA"/>
    <property type="match status" value="1"/>
</dbReference>